<dbReference type="Pfam" id="PF12686">
    <property type="entry name" value="DUF3800"/>
    <property type="match status" value="1"/>
</dbReference>
<comment type="caution">
    <text evidence="1">The sequence shown here is derived from an EMBL/GenBank/DDBJ whole genome shotgun (WGS) entry which is preliminary data.</text>
</comment>
<feature type="non-terminal residue" evidence="1">
    <location>
        <position position="1"/>
    </location>
</feature>
<organism evidence="1 2">
    <name type="scientific">Burkholderia cepacia</name>
    <name type="common">Pseudomonas cepacia</name>
    <dbReference type="NCBI Taxonomy" id="292"/>
    <lineage>
        <taxon>Bacteria</taxon>
        <taxon>Pseudomonadati</taxon>
        <taxon>Pseudomonadota</taxon>
        <taxon>Betaproteobacteria</taxon>
        <taxon>Burkholderiales</taxon>
        <taxon>Burkholderiaceae</taxon>
        <taxon>Burkholderia</taxon>
        <taxon>Burkholderia cepacia complex</taxon>
    </lineage>
</organism>
<evidence type="ECO:0000313" key="2">
    <source>
        <dbReference type="Proteomes" id="UP000298234"/>
    </source>
</evidence>
<reference evidence="1 2" key="1">
    <citation type="submission" date="2019-03" db="EMBL/GenBank/DDBJ databases">
        <title>Burkholderia cepacia outbreak.</title>
        <authorList>
            <person name="Farzana R."/>
            <person name="Walsh T.R."/>
        </authorList>
    </citation>
    <scope>NUCLEOTIDE SEQUENCE [LARGE SCALE GENOMIC DNA]</scope>
    <source>
        <strain evidence="2">d13</strain>
    </source>
</reference>
<protein>
    <submittedName>
        <fullName evidence="1">DUF3800 domain-containing protein</fullName>
    </submittedName>
</protein>
<dbReference type="EMBL" id="SNSQ01000069">
    <property type="protein sequence ID" value="TEU35163.1"/>
    <property type="molecule type" value="Genomic_DNA"/>
</dbReference>
<dbReference type="AlphaFoldDB" id="A0AAX2RCM0"/>
<proteinExistence type="predicted"/>
<evidence type="ECO:0000313" key="1">
    <source>
        <dbReference type="EMBL" id="TEU35163.1"/>
    </source>
</evidence>
<name>A0AAX2RCM0_BURCE</name>
<gene>
    <name evidence="1" type="ORF">E3D37_38080</name>
</gene>
<dbReference type="Proteomes" id="UP000298234">
    <property type="component" value="Unassembled WGS sequence"/>
</dbReference>
<accession>A0AAX2RCM0</accession>
<sequence length="163" mass="17888">PFGYLFDCLDLELIRVPLAAHPDLLGCHKLWLEDVYERLAGPGQAPEYLQRDYGILIKSGTNLGKILYEDFEFVDSDCCAGVQVADLVAGGVRRLLRGGFEDRERIALALGGNMLQREHNAPPIILVSLDQAGYVAGPVARLLRMMSAATRPMLTPGHGLRSQ</sequence>
<dbReference type="InterPro" id="IPR024524">
    <property type="entry name" value="DUF3800"/>
</dbReference>